<protein>
    <recommendedName>
        <fullName evidence="2">Small acidic protein</fullName>
    </recommendedName>
</protein>
<dbReference type="PANTHER" id="PTHR22175:SF0">
    <property type="entry name" value="SMALL ACIDIC PROTEIN"/>
    <property type="match status" value="1"/>
</dbReference>
<gene>
    <name evidence="5" type="ORF">OEA41_004378</name>
</gene>
<feature type="region of interest" description="Disordered" evidence="3">
    <location>
        <begin position="1"/>
        <end position="84"/>
    </location>
</feature>
<evidence type="ECO:0000256" key="2">
    <source>
        <dbReference type="ARBA" id="ARBA00016161"/>
    </source>
</evidence>
<evidence type="ECO:0000256" key="1">
    <source>
        <dbReference type="ARBA" id="ARBA00006502"/>
    </source>
</evidence>
<dbReference type="EMBL" id="JASNWA010000010">
    <property type="protein sequence ID" value="KAK3167932.1"/>
    <property type="molecule type" value="Genomic_DNA"/>
</dbReference>
<feature type="compositionally biased region" description="Polar residues" evidence="3">
    <location>
        <begin position="634"/>
        <end position="653"/>
    </location>
</feature>
<name>A0AAD9Z0X2_9LECA</name>
<dbReference type="Proteomes" id="UP001276659">
    <property type="component" value="Unassembled WGS sequence"/>
</dbReference>
<dbReference type="InterPro" id="IPR028124">
    <property type="entry name" value="SMAP_dom"/>
</dbReference>
<feature type="compositionally biased region" description="Basic and acidic residues" evidence="3">
    <location>
        <begin position="62"/>
        <end position="84"/>
    </location>
</feature>
<feature type="compositionally biased region" description="Basic and acidic residues" evidence="3">
    <location>
        <begin position="15"/>
        <end position="36"/>
    </location>
</feature>
<evidence type="ECO:0000256" key="3">
    <source>
        <dbReference type="SAM" id="MobiDB-lite"/>
    </source>
</evidence>
<sequence length="778" mass="87551">MENNEDFGAAPEASNKIRDPEWERKQRNREYRVAARREKRNRKADEKKQRKLNATILRRMTRNPDKYNKNAERNRLRDVEGERRRIHQEAVRQAQRLAAIHDPSGAMFNVGPLIKQEDGEMISVETLRRREQRAQEKAAAEQAKAEGVIDGAPIKSEPSDGQIPPATTTTSEPSVLPNGFNPDRLARLEAMNVPKPSRGLSKTQQKKRAALEPRPAPPKPTIPNHIPIPEGEENWLVLWDLSDEQLERRVLREKKRKAAERKALRVKQKSGKAERRVARDEKRRVYREIKLTWKAIKEETTREKTKLKSLEDEESKRIAIDVNVMERQAAIEHCAALGFTLSNTPGVDEVKPRALGMKGVEVDFDTIEIGESRSDVKSKVNSKRVDLGSAPKDEKAAYIPSGDRREGGINAEEFIKLDIGEGQDFEALNYNHKLRRKLRRAIDNAEIQKEILVRQRAIDYYKEKDMEAPQVLKTPLKPVNAKGQRILENGTFETAKQERVRARMDLAEFNTQMRVLRKQAKDAAIYAGLRRHAELTGKIAPSETPVKQEETGDATQAGATEFLSALENSLTTTTPEEPEAGMRRSRPDSEDSSTSGSDDQSEKASEASSLSEDSSDSEPSNSDDEAPAKKRQKLQNGNKDSRNVQSESMNSDRQAMIDAESRRLANTQNRKNKRQLHGNGSLKEVDANAQDRSRGWKGKGANAASNWNVNGLSGDKSRKRKFLRLLGGEKSGSEANSGGLQSSDRAADHSAQINADLERQYDYGMAYKKESKRKGLGS</sequence>
<feature type="compositionally biased region" description="Polar residues" evidence="3">
    <location>
        <begin position="733"/>
        <end position="744"/>
    </location>
</feature>
<comment type="caution">
    <text evidence="5">The sequence shown here is derived from an EMBL/GenBank/DDBJ whole genome shotgun (WGS) entry which is preliminary data.</text>
</comment>
<comment type="similarity">
    <text evidence="1">Belongs to the SMAP family.</text>
</comment>
<dbReference type="PANTHER" id="PTHR22175">
    <property type="entry name" value="SMALL ACIDIC PROTEIN-RELATED"/>
    <property type="match status" value="1"/>
</dbReference>
<dbReference type="Pfam" id="PF15477">
    <property type="entry name" value="SMAP"/>
    <property type="match status" value="1"/>
</dbReference>
<feature type="region of interest" description="Disordered" evidence="3">
    <location>
        <begin position="570"/>
        <end position="763"/>
    </location>
</feature>
<keyword evidence="6" id="KW-1185">Reference proteome</keyword>
<dbReference type="AlphaFoldDB" id="A0AAD9Z0X2"/>
<feature type="region of interest" description="Disordered" evidence="3">
    <location>
        <begin position="132"/>
        <end position="227"/>
    </location>
</feature>
<dbReference type="InterPro" id="IPR026714">
    <property type="entry name" value="SMAP"/>
</dbReference>
<proteinExistence type="inferred from homology"/>
<reference evidence="5" key="1">
    <citation type="submission" date="2022-11" db="EMBL/GenBank/DDBJ databases">
        <title>Chromosomal genome sequence assembly and mating type (MAT) locus characterization of the leprose asexual lichenized fungus Lepraria neglecta (Nyl.) Erichsen.</title>
        <authorList>
            <person name="Allen J.L."/>
            <person name="Pfeffer B."/>
        </authorList>
    </citation>
    <scope>NUCLEOTIDE SEQUENCE</scope>
    <source>
        <strain evidence="5">Allen 5258</strain>
    </source>
</reference>
<feature type="compositionally biased region" description="Basic and acidic residues" evidence="3">
    <location>
        <begin position="683"/>
        <end position="694"/>
    </location>
</feature>
<evidence type="ECO:0000313" key="6">
    <source>
        <dbReference type="Proteomes" id="UP001276659"/>
    </source>
</evidence>
<feature type="domain" description="Small acidic protein-like" evidence="4">
    <location>
        <begin position="707"/>
        <end position="777"/>
    </location>
</feature>
<evidence type="ECO:0000313" key="5">
    <source>
        <dbReference type="EMBL" id="KAK3167932.1"/>
    </source>
</evidence>
<feature type="compositionally biased region" description="Acidic residues" evidence="3">
    <location>
        <begin position="613"/>
        <end position="625"/>
    </location>
</feature>
<feature type="compositionally biased region" description="Basic and acidic residues" evidence="3">
    <location>
        <begin position="580"/>
        <end position="589"/>
    </location>
</feature>
<organism evidence="5 6">
    <name type="scientific">Lepraria neglecta</name>
    <dbReference type="NCBI Taxonomy" id="209136"/>
    <lineage>
        <taxon>Eukaryota</taxon>
        <taxon>Fungi</taxon>
        <taxon>Dikarya</taxon>
        <taxon>Ascomycota</taxon>
        <taxon>Pezizomycotina</taxon>
        <taxon>Lecanoromycetes</taxon>
        <taxon>OSLEUM clade</taxon>
        <taxon>Lecanoromycetidae</taxon>
        <taxon>Lecanorales</taxon>
        <taxon>Lecanorineae</taxon>
        <taxon>Stereocaulaceae</taxon>
        <taxon>Lepraria</taxon>
    </lineage>
</organism>
<accession>A0AAD9Z0X2</accession>
<evidence type="ECO:0000259" key="4">
    <source>
        <dbReference type="Pfam" id="PF15477"/>
    </source>
</evidence>